<gene>
    <name evidence="1" type="ORF">VC82_1847</name>
</gene>
<proteinExistence type="predicted"/>
<dbReference type="RefSeq" id="WP_052698983.1">
    <property type="nucleotide sequence ID" value="NZ_CP011071.1"/>
</dbReference>
<name>A0A0D5YSZ8_9FLAO</name>
<dbReference type="EMBL" id="CP011071">
    <property type="protein sequence ID" value="AKA35452.1"/>
    <property type="molecule type" value="Genomic_DNA"/>
</dbReference>
<dbReference type="PATRIC" id="fig|516051.4.peg.1903"/>
<dbReference type="Proteomes" id="UP000032726">
    <property type="component" value="Chromosome"/>
</dbReference>
<protein>
    <submittedName>
        <fullName evidence="1">Uncharacterized protein</fullName>
    </submittedName>
</protein>
<dbReference type="OrthoDB" id="980645at2"/>
<organism evidence="1 2">
    <name type="scientific">Flagellimonas lutaonensis</name>
    <dbReference type="NCBI Taxonomy" id="516051"/>
    <lineage>
        <taxon>Bacteria</taxon>
        <taxon>Pseudomonadati</taxon>
        <taxon>Bacteroidota</taxon>
        <taxon>Flavobacteriia</taxon>
        <taxon>Flavobacteriales</taxon>
        <taxon>Flavobacteriaceae</taxon>
        <taxon>Flagellimonas</taxon>
    </lineage>
</organism>
<evidence type="ECO:0000313" key="1">
    <source>
        <dbReference type="EMBL" id="AKA35452.1"/>
    </source>
</evidence>
<dbReference type="HOGENOM" id="CLU_132570_1_0_10"/>
<dbReference type="STRING" id="516051.VC82_1847"/>
<sequence>MKSWVVLLVTSIMLLKPLWPIAEYIANYDYIANTLCENKDRPQLQCNGKCYLSKQLAKEAEGNDKNPFGERLFSELLQTVFFEPLTEITIDCCGEQNTNGRIAYLNTFFSSCHLLVLGQPPEDCQ</sequence>
<keyword evidence="2" id="KW-1185">Reference proteome</keyword>
<dbReference type="KEGG" id="mlt:VC82_1847"/>
<evidence type="ECO:0000313" key="2">
    <source>
        <dbReference type="Proteomes" id="UP000032726"/>
    </source>
</evidence>
<accession>A0A0D5YSZ8</accession>
<reference evidence="1 2" key="1">
    <citation type="submission" date="2015-03" db="EMBL/GenBank/DDBJ databases">
        <title>Complete genome sequence of Muricauda lutaonensis CC-HSB-11T, isolated from a coastal hot spring.</title>
        <authorList>
            <person name="Kim K.M."/>
        </authorList>
    </citation>
    <scope>NUCLEOTIDE SEQUENCE [LARGE SCALE GENOMIC DNA]</scope>
    <source>
        <strain evidence="1 2">CC-HSB-11</strain>
    </source>
</reference>
<dbReference type="AlphaFoldDB" id="A0A0D5YSZ8"/>